<name>A0A8T1LQS1_9STRA</name>
<dbReference type="AlphaFoldDB" id="A0A8T1LQS1"/>
<dbReference type="Proteomes" id="UP000736787">
    <property type="component" value="Unassembled WGS sequence"/>
</dbReference>
<organism evidence="1 2">
    <name type="scientific">Phytophthora cactorum</name>
    <dbReference type="NCBI Taxonomy" id="29920"/>
    <lineage>
        <taxon>Eukaryota</taxon>
        <taxon>Sar</taxon>
        <taxon>Stramenopiles</taxon>
        <taxon>Oomycota</taxon>
        <taxon>Peronosporomycetes</taxon>
        <taxon>Peronosporales</taxon>
        <taxon>Peronosporaceae</taxon>
        <taxon>Phytophthora</taxon>
    </lineage>
</organism>
<protein>
    <submittedName>
        <fullName evidence="1">Uncharacterized protein</fullName>
    </submittedName>
</protein>
<gene>
    <name evidence="1" type="ORF">PC117_g3640</name>
</gene>
<accession>A0A8T1LQS1</accession>
<dbReference type="EMBL" id="RCMK01000053">
    <property type="protein sequence ID" value="KAG2951406.1"/>
    <property type="molecule type" value="Genomic_DNA"/>
</dbReference>
<sequence>MVKSREACIAAVLDHRAQALLQKVLDDMSSIRHHVLDEYEAEYCVRYENQQQRTSPPPLNHQEAEEVALGAVLHEIIGDNLAWTNPLLLMANHLCRSLIVGLLTDTAPCPPIQAAKGVVLG</sequence>
<evidence type="ECO:0000313" key="1">
    <source>
        <dbReference type="EMBL" id="KAG2951406.1"/>
    </source>
</evidence>
<reference evidence="1" key="1">
    <citation type="submission" date="2018-10" db="EMBL/GenBank/DDBJ databases">
        <title>Effector identification in a new, highly contiguous assembly of the strawberry crown rot pathogen Phytophthora cactorum.</title>
        <authorList>
            <person name="Armitage A.D."/>
            <person name="Nellist C.F."/>
            <person name="Bates H."/>
            <person name="Vickerstaff R.J."/>
            <person name="Harrison R.J."/>
        </authorList>
    </citation>
    <scope>NUCLEOTIDE SEQUENCE</scope>
    <source>
        <strain evidence="1">4040</strain>
    </source>
</reference>
<proteinExistence type="predicted"/>
<comment type="caution">
    <text evidence="1">The sequence shown here is derived from an EMBL/GenBank/DDBJ whole genome shotgun (WGS) entry which is preliminary data.</text>
</comment>
<evidence type="ECO:0000313" key="2">
    <source>
        <dbReference type="Proteomes" id="UP000736787"/>
    </source>
</evidence>